<dbReference type="Pfam" id="PF01966">
    <property type="entry name" value="HD"/>
    <property type="match status" value="1"/>
</dbReference>
<dbReference type="InterPro" id="IPR050135">
    <property type="entry name" value="dGTPase-like"/>
</dbReference>
<organism evidence="5 6">
    <name type="scientific">Stylonychia lemnae</name>
    <name type="common">Ciliate</name>
    <dbReference type="NCBI Taxonomy" id="5949"/>
    <lineage>
        <taxon>Eukaryota</taxon>
        <taxon>Sar</taxon>
        <taxon>Alveolata</taxon>
        <taxon>Ciliophora</taxon>
        <taxon>Intramacronucleata</taxon>
        <taxon>Spirotrichea</taxon>
        <taxon>Stichotrichia</taxon>
        <taxon>Sporadotrichida</taxon>
        <taxon>Oxytrichidae</taxon>
        <taxon>Stylonychinae</taxon>
        <taxon>Stylonychia</taxon>
    </lineage>
</organism>
<sequence>MQGLLSTPNTQNGVLDIVGSTDIIKKYYDPIHGYIELDQKYWDIIDTEQFQRLRYLKQLGCVNLVFPTATHNRFEHCIGTCYVAKKLMNKIKKKQPELDITDEDVYNVSIAGLCHDLGHGPYSHVFDNHFLRTINPQTEWTHEYASSMLLEHLVDQNNLDLTKEDVRLICDLIEGKKQGYEGNEKGWMFDIINNKRNSIDVDKFDYITRDTYMMNLSYGSFDHQILLKDARVIENQIAYPTKHAYEVQKLFQSRYDLYKSIYNHLTVHSIEIILCDVLKAAHKVLFDFEEVIYNPQEYTYLTDNILYEIQVSEDERMKKAQELIKRLQRRDFYQFVGEIIMKHSEYPCTEKDLVNFAAQDGYGDIITEDDVAVRKYSVNFAQGDKDPFDFVKFYNYPNFNDSAVRNQAQSPRKAKSSPRNIPRIANISFENSAQDDELAEQIPALDSYSQISVLALPRFTILGHPSLSFSIYVHSLQQQASLIPGPPHMVHLPQKLPKLHSSQILTNEHGLTYESQMTHFPSHFSQRRPIATPGYLRQNIKSGQLAMSANKSSVRSKINKFFEQGVSSSKKGTKVSRDIEDPEDLYSHTKQFFKKNQVEEEYVDQVEIGERKIKGEIGLNDLDQLVYGGKKVTRKDLDNSDESMSDEQIGEDEDEEIDSELYGGEDGEESNDIDEGSEGESSNEIMDDSNDEEDQIGLDEEEDDDLDVAKELAKQTKRLKTMKTGGSNMNEDQDEDLDLALKQLKQEEKEESKFISKRVSSDLQKAKSVKTQKKIYDQYLHQRILMQKLLQNANKLPSKNALDLFVQSSKTTEMNLQACKRNIKKQLKDQVRLQKQLFMISETSIKLKTIDEQSEDTKCQEIYKILDHNFSQILPFVEETVDRWNSRTMMIKSLSGNSQKSKAFGKTILEQVNSILNEEESLQKLLEKAHLKRDSYKVLGRNADDITNERDENIFNDFDFYQMLLKDFLAQNDNNEDGEENGTGGGGEDDIYLDGADLGLTQKYLERKKKLLMGQEKIKKEVDRKASKNRKIRYVVHEKIVNFMAPLDNLSNMYEGKDSILKSLFGQQELNNNGQSADANGKKKSSKKQKLEDDDGVRLF</sequence>
<reference evidence="5 6" key="1">
    <citation type="submission" date="2014-06" db="EMBL/GenBank/DDBJ databases">
        <authorList>
            <person name="Swart Estienne"/>
        </authorList>
    </citation>
    <scope>NUCLEOTIDE SEQUENCE [LARGE SCALE GENOMIC DNA]</scope>
    <source>
        <strain evidence="5 6">130c</strain>
    </source>
</reference>
<dbReference type="Proteomes" id="UP000039865">
    <property type="component" value="Unassembled WGS sequence"/>
</dbReference>
<feature type="domain" description="HD" evidence="2">
    <location>
        <begin position="73"/>
        <end position="209"/>
    </location>
</feature>
<evidence type="ECO:0000259" key="3">
    <source>
        <dbReference type="Pfam" id="PF08164"/>
    </source>
</evidence>
<feature type="compositionally biased region" description="Acidic residues" evidence="1">
    <location>
        <begin position="685"/>
        <end position="706"/>
    </location>
</feature>
<proteinExistence type="predicted"/>
<evidence type="ECO:0000259" key="4">
    <source>
        <dbReference type="Pfam" id="PF13339"/>
    </source>
</evidence>
<dbReference type="Pfam" id="PF08164">
    <property type="entry name" value="TRAUB"/>
    <property type="match status" value="1"/>
</dbReference>
<dbReference type="Gene3D" id="3.30.70.2760">
    <property type="match status" value="1"/>
</dbReference>
<feature type="region of interest" description="Disordered" evidence="1">
    <location>
        <begin position="1071"/>
        <end position="1100"/>
    </location>
</feature>
<dbReference type="OrthoDB" id="9991235at2759"/>
<dbReference type="AlphaFoldDB" id="A0A078AU31"/>
<dbReference type="GO" id="GO:0006203">
    <property type="term" value="P:dGTP catabolic process"/>
    <property type="evidence" value="ECO:0007669"/>
    <property type="project" value="TreeGrafter"/>
</dbReference>
<name>A0A078AU31_STYLE</name>
<feature type="domain" description="Apoptosis-antagonizing transcription factor C-terminal" evidence="3">
    <location>
        <begin position="961"/>
        <end position="1065"/>
    </location>
</feature>
<evidence type="ECO:0000313" key="5">
    <source>
        <dbReference type="EMBL" id="CDW84363.1"/>
    </source>
</evidence>
<dbReference type="EMBL" id="CCKQ01012734">
    <property type="protein sequence ID" value="CDW84363.1"/>
    <property type="molecule type" value="Genomic_DNA"/>
</dbReference>
<dbReference type="InterPro" id="IPR025160">
    <property type="entry name" value="AATF"/>
</dbReference>
<feature type="compositionally biased region" description="Acidic residues" evidence="1">
    <location>
        <begin position="639"/>
        <end position="678"/>
    </location>
</feature>
<dbReference type="InterPro" id="IPR003607">
    <property type="entry name" value="HD/PDEase_dom"/>
</dbReference>
<feature type="region of interest" description="Disordered" evidence="1">
    <location>
        <begin position="635"/>
        <end position="706"/>
    </location>
</feature>
<evidence type="ECO:0000256" key="1">
    <source>
        <dbReference type="SAM" id="MobiDB-lite"/>
    </source>
</evidence>
<protein>
    <submittedName>
        <fullName evidence="5">Hd phosphohydrolase domain-containing protein</fullName>
    </submittedName>
</protein>
<dbReference type="InterPro" id="IPR006674">
    <property type="entry name" value="HD_domain"/>
</dbReference>
<dbReference type="InterPro" id="IPR012617">
    <property type="entry name" value="AATF_C"/>
</dbReference>
<dbReference type="Gene3D" id="1.10.3210.10">
    <property type="entry name" value="Hypothetical protein af1432"/>
    <property type="match status" value="1"/>
</dbReference>
<feature type="domain" description="AATF leucine zipper-containing" evidence="4">
    <location>
        <begin position="762"/>
        <end position="887"/>
    </location>
</feature>
<dbReference type="GO" id="GO:0008832">
    <property type="term" value="F:dGTPase activity"/>
    <property type="evidence" value="ECO:0007669"/>
    <property type="project" value="TreeGrafter"/>
</dbReference>
<evidence type="ECO:0000259" key="2">
    <source>
        <dbReference type="Pfam" id="PF01966"/>
    </source>
</evidence>
<dbReference type="PANTHER" id="PTHR11373:SF4">
    <property type="entry name" value="DEOXYNUCLEOSIDE TRIPHOSPHATE TRIPHOSPHOHYDROLASE SAMHD1"/>
    <property type="match status" value="1"/>
</dbReference>
<dbReference type="Pfam" id="PF13339">
    <property type="entry name" value="AATF-Che1"/>
    <property type="match status" value="1"/>
</dbReference>
<dbReference type="GO" id="GO:0005634">
    <property type="term" value="C:nucleus"/>
    <property type="evidence" value="ECO:0007669"/>
    <property type="project" value="InterPro"/>
</dbReference>
<dbReference type="InParanoid" id="A0A078AU31"/>
<evidence type="ECO:0000313" key="6">
    <source>
        <dbReference type="Proteomes" id="UP000039865"/>
    </source>
</evidence>
<accession>A0A078AU31</accession>
<dbReference type="CDD" id="cd00077">
    <property type="entry name" value="HDc"/>
    <property type="match status" value="1"/>
</dbReference>
<gene>
    <name evidence="5" type="primary">Contig4238.g4539</name>
    <name evidence="5" type="ORF">STYLEM_13424</name>
</gene>
<dbReference type="SUPFAM" id="SSF109604">
    <property type="entry name" value="HD-domain/PDEase-like"/>
    <property type="match status" value="1"/>
</dbReference>
<dbReference type="PANTHER" id="PTHR11373">
    <property type="entry name" value="DEOXYNUCLEOSIDE TRIPHOSPHATE TRIPHOSPHOHYDROLASE"/>
    <property type="match status" value="1"/>
</dbReference>
<keyword evidence="6" id="KW-1185">Reference proteome</keyword>
<keyword evidence="5" id="KW-0378">Hydrolase</keyword>